<dbReference type="Proteomes" id="UP000002033">
    <property type="component" value="Chromosome"/>
</dbReference>
<dbReference type="RefSeq" id="WP_013214387.1">
    <property type="nucleotide sequence ID" value="NC_014313.1"/>
</dbReference>
<keyword evidence="3" id="KW-1185">Reference proteome</keyword>
<reference evidence="3" key="1">
    <citation type="journal article" date="2011" name="J. Bacteriol.">
        <title>Genome sequences of eight morphologically diverse alphaproteobacteria.</title>
        <authorList>
            <consortium name="US DOE Joint Genome Institute"/>
            <person name="Brown P.J."/>
            <person name="Kysela D.T."/>
            <person name="Buechlein A."/>
            <person name="Hemmerich C."/>
            <person name="Brun Y.V."/>
        </authorList>
    </citation>
    <scope>NUCLEOTIDE SEQUENCE [LARGE SCALE GENOMIC DNA]</scope>
    <source>
        <strain evidence="3">ATCC 51888 / DSM 1869 / NCIB 11706 / TK 0415</strain>
    </source>
</reference>
<feature type="compositionally biased region" description="Polar residues" evidence="1">
    <location>
        <begin position="17"/>
        <end position="26"/>
    </location>
</feature>
<sequence length="63" mass="6918">MSGRAPVWKTKNPKAKSGQSRRLTSSQKAAAKQRAAKAGRKYPNLVDNIRAARLSEAKKVPRT</sequence>
<evidence type="ECO:0000313" key="3">
    <source>
        <dbReference type="Proteomes" id="UP000002033"/>
    </source>
</evidence>
<dbReference type="HOGENOM" id="CLU_206696_0_0_5"/>
<organism evidence="2 3">
    <name type="scientific">Hyphomicrobium denitrificans (strain ATCC 51888 / DSM 1869 / NCIMB 11706 / TK 0415)</name>
    <dbReference type="NCBI Taxonomy" id="582899"/>
    <lineage>
        <taxon>Bacteria</taxon>
        <taxon>Pseudomonadati</taxon>
        <taxon>Pseudomonadota</taxon>
        <taxon>Alphaproteobacteria</taxon>
        <taxon>Hyphomicrobiales</taxon>
        <taxon>Hyphomicrobiaceae</taxon>
        <taxon>Hyphomicrobium</taxon>
    </lineage>
</organism>
<dbReference type="EMBL" id="CP002083">
    <property type="protein sequence ID" value="ADJ22168.1"/>
    <property type="molecule type" value="Genomic_DNA"/>
</dbReference>
<proteinExistence type="predicted"/>
<evidence type="ECO:0000256" key="1">
    <source>
        <dbReference type="SAM" id="MobiDB-lite"/>
    </source>
</evidence>
<gene>
    <name evidence="2" type="ordered locus">Hden_0343</name>
</gene>
<name>D8JRD9_HYPDA</name>
<evidence type="ECO:0000313" key="2">
    <source>
        <dbReference type="EMBL" id="ADJ22168.1"/>
    </source>
</evidence>
<dbReference type="AlphaFoldDB" id="D8JRD9"/>
<dbReference type="KEGG" id="hdn:Hden_0343"/>
<protein>
    <submittedName>
        <fullName evidence="2">Uncharacterized protein</fullName>
    </submittedName>
</protein>
<accession>D8JRD9</accession>
<dbReference type="STRING" id="582899.Hden_0343"/>
<feature type="region of interest" description="Disordered" evidence="1">
    <location>
        <begin position="1"/>
        <end position="40"/>
    </location>
</feature>